<proteinExistence type="inferred from homology"/>
<dbReference type="Gene3D" id="2.60.450.10">
    <property type="entry name" value="Lipopolysaccharide (LPS) transport protein A like domain"/>
    <property type="match status" value="1"/>
</dbReference>
<evidence type="ECO:0000256" key="2">
    <source>
        <dbReference type="ARBA" id="ARBA00022729"/>
    </source>
</evidence>
<keyword evidence="1 4" id="KW-0813">Transport</keyword>
<feature type="signal peptide" evidence="4">
    <location>
        <begin position="1"/>
        <end position="20"/>
    </location>
</feature>
<dbReference type="Proteomes" id="UP001595556">
    <property type="component" value="Unassembled WGS sequence"/>
</dbReference>
<evidence type="ECO:0000259" key="6">
    <source>
        <dbReference type="Pfam" id="PF03968"/>
    </source>
</evidence>
<name>A0ABV7H167_9BURK</name>
<comment type="function">
    <text evidence="4">Involved in the assembly of lipopolysaccharide (LPS). Required for the translocation of LPS from the inner membrane to the outer membrane.</text>
</comment>
<dbReference type="InterPro" id="IPR005653">
    <property type="entry name" value="OstA-like_N"/>
</dbReference>
<feature type="compositionally biased region" description="Low complexity" evidence="5">
    <location>
        <begin position="184"/>
        <end position="210"/>
    </location>
</feature>
<protein>
    <recommendedName>
        <fullName evidence="4">Lipopolysaccharide export system protein LptA</fullName>
    </recommendedName>
</protein>
<evidence type="ECO:0000313" key="8">
    <source>
        <dbReference type="Proteomes" id="UP001595556"/>
    </source>
</evidence>
<evidence type="ECO:0000256" key="4">
    <source>
        <dbReference type="HAMAP-Rule" id="MF_01914"/>
    </source>
</evidence>
<evidence type="ECO:0000256" key="1">
    <source>
        <dbReference type="ARBA" id="ARBA00022448"/>
    </source>
</evidence>
<evidence type="ECO:0000256" key="5">
    <source>
        <dbReference type="SAM" id="MobiDB-lite"/>
    </source>
</evidence>
<sequence precursor="true">MNALHRIALGCLFTTLVALHAPTHAERADRNQRTELSSTKGAVWDDLKQVQVWTGDVELIRGSTRLAGERLEFRQDPDGYQYGSLVGAAGKPANYRTKRDGLPELFVGQADRIEFDGKADTIILVGNAVLRRTGMDGGVLDEIRGARIVYNNQLETYAVEGGQPSAGSDGRVRATLSPRGATGPATQRQTTTPSAPTSAPGGTPPEKGRP</sequence>
<dbReference type="RefSeq" id="WP_377302916.1">
    <property type="nucleotide sequence ID" value="NZ_CP180191.1"/>
</dbReference>
<dbReference type="EMBL" id="JBHRTI010000004">
    <property type="protein sequence ID" value="MFC3147644.1"/>
    <property type="molecule type" value="Genomic_DNA"/>
</dbReference>
<dbReference type="NCBIfam" id="TIGR03002">
    <property type="entry name" value="outer_YhbN_LptA"/>
    <property type="match status" value="1"/>
</dbReference>
<feature type="region of interest" description="Disordered" evidence="5">
    <location>
        <begin position="160"/>
        <end position="210"/>
    </location>
</feature>
<keyword evidence="2 4" id="KW-0732">Signal</keyword>
<organism evidence="7 8">
    <name type="scientific">Piscinibacterium candidicorallinum</name>
    <dbReference type="NCBI Taxonomy" id="1793872"/>
    <lineage>
        <taxon>Bacteria</taxon>
        <taxon>Pseudomonadati</taxon>
        <taxon>Pseudomonadota</taxon>
        <taxon>Betaproteobacteria</taxon>
        <taxon>Burkholderiales</taxon>
        <taxon>Piscinibacterium</taxon>
    </lineage>
</organism>
<reference evidence="8" key="1">
    <citation type="journal article" date="2019" name="Int. J. Syst. Evol. Microbiol.">
        <title>The Global Catalogue of Microorganisms (GCM) 10K type strain sequencing project: providing services to taxonomists for standard genome sequencing and annotation.</title>
        <authorList>
            <consortium name="The Broad Institute Genomics Platform"/>
            <consortium name="The Broad Institute Genome Sequencing Center for Infectious Disease"/>
            <person name="Wu L."/>
            <person name="Ma J."/>
        </authorList>
    </citation>
    <scope>NUCLEOTIDE SEQUENCE [LARGE SCALE GENOMIC DNA]</scope>
    <source>
        <strain evidence="8">KCTC 52168</strain>
    </source>
</reference>
<dbReference type="PANTHER" id="PTHR36504:SF1">
    <property type="entry name" value="LIPOPOLYSACCHARIDE EXPORT SYSTEM PROTEIN LPTA"/>
    <property type="match status" value="1"/>
</dbReference>
<feature type="domain" description="Organic solvent tolerance-like N-terminal" evidence="6">
    <location>
        <begin position="43"/>
        <end position="153"/>
    </location>
</feature>
<comment type="similarity">
    <text evidence="4">Belongs to the LptA family.</text>
</comment>
<dbReference type="Pfam" id="PF03968">
    <property type="entry name" value="LptD_N"/>
    <property type="match status" value="1"/>
</dbReference>
<gene>
    <name evidence="4 7" type="primary">lptA</name>
    <name evidence="7" type="ORF">ACFOEN_08315</name>
</gene>
<dbReference type="PANTHER" id="PTHR36504">
    <property type="entry name" value="LIPOPOLYSACCHARIDE EXPORT SYSTEM PROTEIN LPTA"/>
    <property type="match status" value="1"/>
</dbReference>
<keyword evidence="8" id="KW-1185">Reference proteome</keyword>
<feature type="chain" id="PRO_5044942549" description="Lipopolysaccharide export system protein LptA" evidence="4">
    <location>
        <begin position="21"/>
        <end position="210"/>
    </location>
</feature>
<dbReference type="InterPro" id="IPR014340">
    <property type="entry name" value="LptA"/>
</dbReference>
<evidence type="ECO:0000256" key="3">
    <source>
        <dbReference type="ARBA" id="ARBA00022764"/>
    </source>
</evidence>
<dbReference type="InterPro" id="IPR052037">
    <property type="entry name" value="LPS_export_LptA"/>
</dbReference>
<dbReference type="HAMAP" id="MF_01914">
    <property type="entry name" value="LPS_assembly_LptA"/>
    <property type="match status" value="1"/>
</dbReference>
<comment type="subunit">
    <text evidence="4">Component of the lipopolysaccharide transport and assembly complex.</text>
</comment>
<evidence type="ECO:0000313" key="7">
    <source>
        <dbReference type="EMBL" id="MFC3147644.1"/>
    </source>
</evidence>
<accession>A0ABV7H167</accession>
<keyword evidence="3 4" id="KW-0574">Periplasm</keyword>
<comment type="caution">
    <text evidence="7">The sequence shown here is derived from an EMBL/GenBank/DDBJ whole genome shotgun (WGS) entry which is preliminary data.</text>
</comment>
<comment type="subcellular location">
    <subcellularLocation>
        <location evidence="4">Periplasm</location>
    </subcellularLocation>
</comment>